<gene>
    <name evidence="7" type="primary">pcm</name>
    <name evidence="9" type="ORF">CKO31_11110</name>
</gene>
<evidence type="ECO:0000256" key="1">
    <source>
        <dbReference type="ARBA" id="ARBA00004496"/>
    </source>
</evidence>
<evidence type="ECO:0000256" key="8">
    <source>
        <dbReference type="SAM" id="SignalP"/>
    </source>
</evidence>
<dbReference type="Gene3D" id="3.40.50.150">
    <property type="entry name" value="Vaccinia Virus protein VP39"/>
    <property type="match status" value="1"/>
</dbReference>
<dbReference type="Pfam" id="PF01135">
    <property type="entry name" value="PCMT"/>
    <property type="match status" value="1"/>
</dbReference>
<dbReference type="EMBL" id="NRRV01000023">
    <property type="protein sequence ID" value="MBK1631277.1"/>
    <property type="molecule type" value="Genomic_DNA"/>
</dbReference>
<keyword evidence="10" id="KW-1185">Reference proteome</keyword>
<feature type="signal peptide" evidence="8">
    <location>
        <begin position="1"/>
        <end position="29"/>
    </location>
</feature>
<comment type="catalytic activity">
    <reaction evidence="7">
        <text>[protein]-L-isoaspartate + S-adenosyl-L-methionine = [protein]-L-isoaspartate alpha-methyl ester + S-adenosyl-L-homocysteine</text>
        <dbReference type="Rhea" id="RHEA:12705"/>
        <dbReference type="Rhea" id="RHEA-COMP:12143"/>
        <dbReference type="Rhea" id="RHEA-COMP:12144"/>
        <dbReference type="ChEBI" id="CHEBI:57856"/>
        <dbReference type="ChEBI" id="CHEBI:59789"/>
        <dbReference type="ChEBI" id="CHEBI:90596"/>
        <dbReference type="ChEBI" id="CHEBI:90598"/>
        <dbReference type="EC" id="2.1.1.77"/>
    </reaction>
</comment>
<dbReference type="PANTHER" id="PTHR11579:SF0">
    <property type="entry name" value="PROTEIN-L-ISOASPARTATE(D-ASPARTATE) O-METHYLTRANSFERASE"/>
    <property type="match status" value="1"/>
</dbReference>
<protein>
    <recommendedName>
        <fullName evidence="7">Protein-L-isoaspartate O-methyltransferase</fullName>
        <ecNumber evidence="7">2.1.1.77</ecNumber>
    </recommendedName>
    <alternativeName>
        <fullName evidence="7">L-isoaspartyl protein carboxyl methyltransferase</fullName>
    </alternativeName>
    <alternativeName>
        <fullName evidence="7">Protein L-isoaspartyl methyltransferase</fullName>
    </alternativeName>
    <alternativeName>
        <fullName evidence="7">Protein-beta-aspartate methyltransferase</fullName>
        <shortName evidence="7">PIMT</shortName>
    </alternativeName>
</protein>
<reference evidence="9 10" key="1">
    <citation type="journal article" date="2020" name="Microorganisms">
        <title>Osmotic Adaptation and Compatible Solute Biosynthesis of Phototrophic Bacteria as Revealed from Genome Analyses.</title>
        <authorList>
            <person name="Imhoff J.F."/>
            <person name="Rahn T."/>
            <person name="Kunzel S."/>
            <person name="Keller A."/>
            <person name="Neulinger S.C."/>
        </authorList>
    </citation>
    <scope>NUCLEOTIDE SEQUENCE [LARGE SCALE GENOMIC DNA]</scope>
    <source>
        <strain evidence="9 10">DSM 6210</strain>
    </source>
</reference>
<comment type="subcellular location">
    <subcellularLocation>
        <location evidence="1 7">Cytoplasm</location>
    </subcellularLocation>
</comment>
<organism evidence="9 10">
    <name type="scientific">Thiohalocapsa halophila</name>
    <dbReference type="NCBI Taxonomy" id="69359"/>
    <lineage>
        <taxon>Bacteria</taxon>
        <taxon>Pseudomonadati</taxon>
        <taxon>Pseudomonadota</taxon>
        <taxon>Gammaproteobacteria</taxon>
        <taxon>Chromatiales</taxon>
        <taxon>Chromatiaceae</taxon>
        <taxon>Thiohalocapsa</taxon>
    </lineage>
</organism>
<name>A0ABS1CH79_9GAMM</name>
<dbReference type="InterPro" id="IPR029063">
    <property type="entry name" value="SAM-dependent_MTases_sf"/>
</dbReference>
<dbReference type="InterPro" id="IPR000682">
    <property type="entry name" value="PCMT"/>
</dbReference>
<feature type="active site" evidence="7">
    <location>
        <position position="107"/>
    </location>
</feature>
<evidence type="ECO:0000256" key="5">
    <source>
        <dbReference type="ARBA" id="ARBA00022679"/>
    </source>
</evidence>
<feature type="chain" id="PRO_5047250223" description="Protein-L-isoaspartate O-methyltransferase" evidence="8">
    <location>
        <begin position="30"/>
        <end position="259"/>
    </location>
</feature>
<evidence type="ECO:0000256" key="4">
    <source>
        <dbReference type="ARBA" id="ARBA00022603"/>
    </source>
</evidence>
<dbReference type="Proteomes" id="UP000748752">
    <property type="component" value="Unassembled WGS sequence"/>
</dbReference>
<evidence type="ECO:0000256" key="6">
    <source>
        <dbReference type="ARBA" id="ARBA00022691"/>
    </source>
</evidence>
<proteinExistence type="inferred from homology"/>
<dbReference type="SUPFAM" id="SSF53335">
    <property type="entry name" value="S-adenosyl-L-methionine-dependent methyltransferases"/>
    <property type="match status" value="1"/>
</dbReference>
<dbReference type="EC" id="2.1.1.77" evidence="7"/>
<evidence type="ECO:0000313" key="10">
    <source>
        <dbReference type="Proteomes" id="UP000748752"/>
    </source>
</evidence>
<evidence type="ECO:0000256" key="3">
    <source>
        <dbReference type="ARBA" id="ARBA00022490"/>
    </source>
</evidence>
<keyword evidence="4 7" id="KW-0489">Methyltransferase</keyword>
<keyword evidence="8" id="KW-0732">Signal</keyword>
<evidence type="ECO:0000256" key="2">
    <source>
        <dbReference type="ARBA" id="ARBA00005369"/>
    </source>
</evidence>
<comment type="function">
    <text evidence="7">Catalyzes the methyl esterification of L-isoaspartyl residues in peptides and proteins that result from spontaneous decomposition of normal L-aspartyl and L-asparaginyl residues. It plays a role in the repair and/or degradation of damaged proteins.</text>
</comment>
<comment type="caution">
    <text evidence="9">The sequence shown here is derived from an EMBL/GenBank/DDBJ whole genome shotgun (WGS) entry which is preliminary data.</text>
</comment>
<keyword evidence="3 7" id="KW-0963">Cytoplasm</keyword>
<accession>A0ABS1CH79</accession>
<dbReference type="HAMAP" id="MF_00090">
    <property type="entry name" value="PIMT"/>
    <property type="match status" value="1"/>
</dbReference>
<sequence>MHIHRPSHFLLRLLAPALLLLGVGGGSTAAGTAPSSSEHFEAARQRLVDAIERDVAATADYLGTHRLDPAVAQAMRSVPREAFVPPALRDRAYQDSPLPIGAGQTISQPYIVAVMSHLAGVEAGDRVYELGTGSGYQAAVLGAMGVEVYSVEIMPELAERAAATLARLGYDNVHVRAGDGYLGWPDAAPFDAVVVTAAHPKIPEPLVEQLKVGGRLVMPVGAVHEVQQLTVLTKQPDGSLQERALLPVRFVPITGDNAR</sequence>
<dbReference type="RefSeq" id="WP_200237249.1">
    <property type="nucleotide sequence ID" value="NZ_NRRV01000023.1"/>
</dbReference>
<dbReference type="NCBIfam" id="TIGR00080">
    <property type="entry name" value="pimt"/>
    <property type="match status" value="1"/>
</dbReference>
<keyword evidence="5 7" id="KW-0808">Transferase</keyword>
<evidence type="ECO:0000256" key="7">
    <source>
        <dbReference type="HAMAP-Rule" id="MF_00090"/>
    </source>
</evidence>
<comment type="similarity">
    <text evidence="2 7">Belongs to the methyltransferase superfamily. L-isoaspartyl/D-aspartyl protein methyltransferase family.</text>
</comment>
<dbReference type="CDD" id="cd02440">
    <property type="entry name" value="AdoMet_MTases"/>
    <property type="match status" value="1"/>
</dbReference>
<evidence type="ECO:0000313" key="9">
    <source>
        <dbReference type="EMBL" id="MBK1631277.1"/>
    </source>
</evidence>
<keyword evidence="6 7" id="KW-0949">S-adenosyl-L-methionine</keyword>
<dbReference type="NCBIfam" id="NF001453">
    <property type="entry name" value="PRK00312.1"/>
    <property type="match status" value="1"/>
</dbReference>
<dbReference type="PANTHER" id="PTHR11579">
    <property type="entry name" value="PROTEIN-L-ISOASPARTATE O-METHYLTRANSFERASE"/>
    <property type="match status" value="1"/>
</dbReference>